<dbReference type="GO" id="GO:0016874">
    <property type="term" value="F:ligase activity"/>
    <property type="evidence" value="ECO:0007669"/>
    <property type="project" value="UniProtKB-KW"/>
</dbReference>
<comment type="similarity">
    <text evidence="7">Belongs to the GlnE family.</text>
</comment>
<gene>
    <name evidence="7 11" type="primary">glnE</name>
    <name evidence="11" type="ORF">OCH7691_02156</name>
</gene>
<dbReference type="Gene3D" id="1.20.120.330">
    <property type="entry name" value="Nucleotidyltransferases domain 2"/>
    <property type="match status" value="2"/>
</dbReference>
<protein>
    <recommendedName>
        <fullName evidence="7">Bifunctional glutamine synthetase adenylyltransferase/adenylyl-removing enzyme</fullName>
    </recommendedName>
    <alternativeName>
        <fullName evidence="7">ATP:glutamine synthetase adenylyltransferase</fullName>
    </alternativeName>
    <alternativeName>
        <fullName evidence="7">ATase</fullName>
    </alternativeName>
    <domain>
        <recommendedName>
            <fullName evidence="7">Glutamine synthetase adenylyl-L-tyrosine phosphorylase</fullName>
            <ecNumber evidence="7">2.7.7.89</ecNumber>
        </recommendedName>
        <alternativeName>
            <fullName evidence="7">Adenylyl removase</fullName>
            <shortName evidence="7">AR</shortName>
            <shortName evidence="7">AT-N</shortName>
        </alternativeName>
    </domain>
    <domain>
        <recommendedName>
            <fullName evidence="7">Glutamine synthetase adenylyl transferase</fullName>
            <ecNumber evidence="7">2.7.7.42</ecNumber>
        </recommendedName>
        <alternativeName>
            <fullName evidence="7">Adenylyl transferase</fullName>
            <shortName evidence="7">AT</shortName>
            <shortName evidence="7">AT-C</shortName>
        </alternativeName>
    </domain>
</protein>
<keyword evidence="5 7" id="KW-0460">Magnesium</keyword>
<dbReference type="Gene3D" id="1.20.120.1510">
    <property type="match status" value="1"/>
</dbReference>
<evidence type="ECO:0000259" key="9">
    <source>
        <dbReference type="Pfam" id="PF03710"/>
    </source>
</evidence>
<feature type="region of interest" description="Disordered" evidence="8">
    <location>
        <begin position="1"/>
        <end position="20"/>
    </location>
</feature>
<comment type="catalytic activity">
    <reaction evidence="7">
        <text>[glutamine synthetase]-O(4)-(5'-adenylyl)-L-tyrosine + phosphate = [glutamine synthetase]-L-tyrosine + ADP</text>
        <dbReference type="Rhea" id="RHEA:43716"/>
        <dbReference type="Rhea" id="RHEA-COMP:10660"/>
        <dbReference type="Rhea" id="RHEA-COMP:10661"/>
        <dbReference type="ChEBI" id="CHEBI:43474"/>
        <dbReference type="ChEBI" id="CHEBI:46858"/>
        <dbReference type="ChEBI" id="CHEBI:83624"/>
        <dbReference type="ChEBI" id="CHEBI:456216"/>
        <dbReference type="EC" id="2.7.7.89"/>
    </reaction>
</comment>
<dbReference type="Gene3D" id="3.30.460.10">
    <property type="entry name" value="Beta Polymerase, domain 2"/>
    <property type="match status" value="2"/>
</dbReference>
<comment type="catalytic activity">
    <reaction evidence="7">
        <text>[glutamine synthetase]-L-tyrosine + ATP = [glutamine synthetase]-O(4)-(5'-adenylyl)-L-tyrosine + diphosphate</text>
        <dbReference type="Rhea" id="RHEA:18589"/>
        <dbReference type="Rhea" id="RHEA-COMP:10660"/>
        <dbReference type="Rhea" id="RHEA-COMP:10661"/>
        <dbReference type="ChEBI" id="CHEBI:30616"/>
        <dbReference type="ChEBI" id="CHEBI:33019"/>
        <dbReference type="ChEBI" id="CHEBI:46858"/>
        <dbReference type="ChEBI" id="CHEBI:83624"/>
        <dbReference type="EC" id="2.7.7.42"/>
    </reaction>
</comment>
<dbReference type="CDD" id="cd05401">
    <property type="entry name" value="NT_GlnE_GlnD_like"/>
    <property type="match status" value="2"/>
</dbReference>
<dbReference type="NCBIfam" id="NF010706">
    <property type="entry name" value="PRK14108.1"/>
    <property type="match status" value="1"/>
</dbReference>
<evidence type="ECO:0000256" key="7">
    <source>
        <dbReference type="HAMAP-Rule" id="MF_00802"/>
    </source>
</evidence>
<dbReference type="Pfam" id="PF03710">
    <property type="entry name" value="GlnE"/>
    <property type="match status" value="2"/>
</dbReference>
<dbReference type="SUPFAM" id="SSF81593">
    <property type="entry name" value="Nucleotidyltransferase substrate binding subunit/domain"/>
    <property type="match status" value="2"/>
</dbReference>
<dbReference type="EMBL" id="FWFR01000001">
    <property type="protein sequence ID" value="SLN49319.1"/>
    <property type="molecule type" value="Genomic_DNA"/>
</dbReference>
<dbReference type="InterPro" id="IPR023057">
    <property type="entry name" value="GlnE"/>
</dbReference>
<dbReference type="GO" id="GO:0005524">
    <property type="term" value="F:ATP binding"/>
    <property type="evidence" value="ECO:0007669"/>
    <property type="project" value="UniProtKB-UniRule"/>
</dbReference>
<dbReference type="EC" id="2.7.7.89" evidence="7"/>
<dbReference type="InParanoid" id="A0A1Y5T0N1"/>
<evidence type="ECO:0000313" key="11">
    <source>
        <dbReference type="EMBL" id="SLN49319.1"/>
    </source>
</evidence>
<dbReference type="Pfam" id="PF08335">
    <property type="entry name" value="GlnD_UR_UTase"/>
    <property type="match status" value="2"/>
</dbReference>
<name>A0A1Y5T0N1_9PROT</name>
<evidence type="ECO:0000313" key="12">
    <source>
        <dbReference type="Proteomes" id="UP000193200"/>
    </source>
</evidence>
<keyword evidence="6 7" id="KW-0511">Multifunctional enzyme</keyword>
<dbReference type="EC" id="2.7.7.42" evidence="7"/>
<dbReference type="PANTHER" id="PTHR30621">
    <property type="entry name" value="GLUTAMINE SYNTHETASE ADENYLYLTRANSFERASE"/>
    <property type="match status" value="1"/>
</dbReference>
<dbReference type="NCBIfam" id="NF008292">
    <property type="entry name" value="PRK11072.1"/>
    <property type="match status" value="1"/>
</dbReference>
<evidence type="ECO:0000256" key="4">
    <source>
        <dbReference type="ARBA" id="ARBA00022840"/>
    </source>
</evidence>
<dbReference type="GO" id="GO:0000820">
    <property type="term" value="P:regulation of glutamine family amino acid metabolic process"/>
    <property type="evidence" value="ECO:0007669"/>
    <property type="project" value="UniProtKB-UniRule"/>
</dbReference>
<dbReference type="FunCoup" id="A0A1Y5T0N1">
    <property type="interactions" value="197"/>
</dbReference>
<dbReference type="InterPro" id="IPR005190">
    <property type="entry name" value="GlnE_rpt_dom"/>
</dbReference>
<evidence type="ECO:0000256" key="8">
    <source>
        <dbReference type="SAM" id="MobiDB-lite"/>
    </source>
</evidence>
<dbReference type="GO" id="GO:0008882">
    <property type="term" value="F:[glutamate-ammonia-ligase] adenylyltransferase activity"/>
    <property type="evidence" value="ECO:0007669"/>
    <property type="project" value="UniProtKB-UniRule"/>
</dbReference>
<sequence>MPEASLLVQTDGIPEAHDGERATDGLTRWREGADNLEGAAREAALALAGDATGQRLLRALFGNSPFLSHAALREIAFVARLAADPVPADAGAFLAEADREIRAADSQAAVMRALRIAKRRVALAAAIYDIAGVWALDQVTGALSDLADLALDRGAAFLLAQAASRGQIELPDGDEPGRQSGLAILGMGKLGARELNYSSDIDIILLYDPERTRCLGDRHPGEIFVRIARDLVKLLQERTADGYVFRTDLRLRPDPASTPLAISTLAAMHYYESMGQNWERAAMIKARASAGDLEAGNAFLAELRPFIWRKYLDFAAIEDIQSIKRQIHAHKGFGEIRLEGHNIKLGRGGIREIEFFAQTQQLIAGGRDANLREPRTCDAIRALAETGRIDGTVETAMIEAYEFLRRLEHRLQMINDEQTQTLPADPEPFRHLAIFFGAADADAFRDALETVLKTVQGHYDQLFEASPALGSAHGRLVFTGGDDDPATIETLATIGFAEPAKVSTIVRGWHHGRHRATQSKRARELLTELMPRLLETFGQTVSPDVAFIRFDDFLSKLPAGIQLFSLFKSHPELLELVAEIMGSAPKLAAKLSRNTLLLDRVLESGFFEPLGDREALAAELDEDLALARDYQDVLDICRRFANDRKFQIGAQILDAPERAGTLGGALSDLADAVLGRLLPHVEASFAEAHGRVAGGALAVIALGRLGSREMAPGSDLDLIFVYDCDPEAEQSDGPRPLAPGPYFARLGQRIIGAISSLTGEGALYEVDMRLRPSGNAGPVAVHVERFDSYQRSDAWTWEHMALTRARVVVAPQPLRERLETIIDEVLALPRDAGRVAVDIADMRRRIAAGKGSNDPWNIKLVPGGLIDIEFVCQYLQLVHLSRHPECRKRNTADVLSALRDAGVLAKGSARLLLRALTLYRNLQFLLQTGQIGRFSEENSPLALRNKLVRAGGATDFAGLTDALLRAEGEVREIFEDIITVPAEAAAAAETASASAGDGT</sequence>
<comment type="cofactor">
    <cofactor evidence="7">
        <name>Mg(2+)</name>
        <dbReference type="ChEBI" id="CHEBI:18420"/>
    </cofactor>
</comment>
<organism evidence="11 12">
    <name type="scientific">Oceanibacterium hippocampi</name>
    <dbReference type="NCBI Taxonomy" id="745714"/>
    <lineage>
        <taxon>Bacteria</taxon>
        <taxon>Pseudomonadati</taxon>
        <taxon>Pseudomonadota</taxon>
        <taxon>Alphaproteobacteria</taxon>
        <taxon>Sneathiellales</taxon>
        <taxon>Sneathiellaceae</taxon>
        <taxon>Oceanibacterium</taxon>
    </lineage>
</organism>
<dbReference type="GO" id="GO:0000287">
    <property type="term" value="F:magnesium ion binding"/>
    <property type="evidence" value="ECO:0007669"/>
    <property type="project" value="UniProtKB-UniRule"/>
</dbReference>
<feature type="region of interest" description="Adenylyl transferase" evidence="7">
    <location>
        <begin position="470"/>
        <end position="999"/>
    </location>
</feature>
<dbReference type="PANTHER" id="PTHR30621:SF0">
    <property type="entry name" value="BIFUNCTIONAL GLUTAMINE SYNTHETASE ADENYLYLTRANSFERASE_ADENYLYL-REMOVING ENZYME"/>
    <property type="match status" value="1"/>
</dbReference>
<dbReference type="HAMAP" id="MF_00802">
    <property type="entry name" value="GlnE"/>
    <property type="match status" value="1"/>
</dbReference>
<keyword evidence="2 7" id="KW-0548">Nucleotidyltransferase</keyword>
<keyword evidence="12" id="KW-1185">Reference proteome</keyword>
<dbReference type="SUPFAM" id="SSF81301">
    <property type="entry name" value="Nucleotidyltransferase"/>
    <property type="match status" value="2"/>
</dbReference>
<dbReference type="GO" id="GO:0005829">
    <property type="term" value="C:cytosol"/>
    <property type="evidence" value="ECO:0007669"/>
    <property type="project" value="TreeGrafter"/>
</dbReference>
<feature type="region of interest" description="Adenylyl removase" evidence="7">
    <location>
        <begin position="1"/>
        <end position="465"/>
    </location>
</feature>
<keyword evidence="11" id="KW-0436">Ligase</keyword>
<evidence type="ECO:0000256" key="6">
    <source>
        <dbReference type="ARBA" id="ARBA00023268"/>
    </source>
</evidence>
<evidence type="ECO:0000259" key="10">
    <source>
        <dbReference type="Pfam" id="PF08335"/>
    </source>
</evidence>
<reference evidence="11 12" key="1">
    <citation type="submission" date="2017-03" db="EMBL/GenBank/DDBJ databases">
        <authorList>
            <person name="Afonso C.L."/>
            <person name="Miller P.J."/>
            <person name="Scott M.A."/>
            <person name="Spackman E."/>
            <person name="Goraichik I."/>
            <person name="Dimitrov K.M."/>
            <person name="Suarez D.L."/>
            <person name="Swayne D.E."/>
        </authorList>
    </citation>
    <scope>NUCLEOTIDE SEQUENCE [LARGE SCALE GENOMIC DNA]</scope>
    <source>
        <strain evidence="11 12">CECT 7691</strain>
    </source>
</reference>
<evidence type="ECO:0000256" key="3">
    <source>
        <dbReference type="ARBA" id="ARBA00022741"/>
    </source>
</evidence>
<feature type="domain" description="Glutamate-ammonia ligase adenylyltransferase repeated" evidence="9">
    <location>
        <begin position="575"/>
        <end position="817"/>
    </location>
</feature>
<keyword evidence="1 7" id="KW-0808">Transferase</keyword>
<feature type="domain" description="PII-uridylyltransferase/Glutamine-synthetase adenylyltransferase" evidence="10">
    <location>
        <begin position="850"/>
        <end position="975"/>
    </location>
</feature>
<dbReference type="AlphaFoldDB" id="A0A1Y5T0N1"/>
<evidence type="ECO:0000256" key="1">
    <source>
        <dbReference type="ARBA" id="ARBA00022679"/>
    </source>
</evidence>
<proteinExistence type="inferred from homology"/>
<dbReference type="InterPro" id="IPR013546">
    <property type="entry name" value="PII_UdlTrfase/GS_AdlTrfase"/>
</dbReference>
<dbReference type="GO" id="GO:0047388">
    <property type="term" value="F:[glutamine synthetase]-adenylyl-L-tyrosine phosphorylase activity"/>
    <property type="evidence" value="ECO:0007669"/>
    <property type="project" value="UniProtKB-EC"/>
</dbReference>
<feature type="domain" description="Glutamate-ammonia ligase adenylyltransferase repeated" evidence="9">
    <location>
        <begin position="57"/>
        <end position="301"/>
    </location>
</feature>
<keyword evidence="4 7" id="KW-0067">ATP-binding</keyword>
<evidence type="ECO:0000256" key="5">
    <source>
        <dbReference type="ARBA" id="ARBA00022842"/>
    </source>
</evidence>
<feature type="domain" description="PII-uridylyltransferase/Glutamine-synthetase adenylyltransferase" evidence="10">
    <location>
        <begin position="323"/>
        <end position="463"/>
    </location>
</feature>
<keyword evidence="3 7" id="KW-0547">Nucleotide-binding</keyword>
<evidence type="ECO:0000256" key="2">
    <source>
        <dbReference type="ARBA" id="ARBA00022695"/>
    </source>
</evidence>
<comment type="function">
    <text evidence="7">Involved in the regulation of glutamine synthetase GlnA, a key enzyme in the process to assimilate ammonia. When cellular nitrogen levels are high, the C-terminal adenylyl transferase (AT) inactivates GlnA by covalent transfer of an adenylyl group from ATP to specific tyrosine residue of GlnA, thus reducing its activity. Conversely, when nitrogen levels are low, the N-terminal adenylyl removase (AR) activates GlnA by removing the adenylyl group by phosphorolysis, increasing its activity. The regulatory region of GlnE binds the signal transduction protein PII (GlnB) which indicates the nitrogen status of the cell.</text>
</comment>
<dbReference type="Proteomes" id="UP000193200">
    <property type="component" value="Unassembled WGS sequence"/>
</dbReference>
<dbReference type="InterPro" id="IPR043519">
    <property type="entry name" value="NT_sf"/>
</dbReference>
<accession>A0A1Y5T0N1</accession>